<proteinExistence type="inferred from homology"/>
<dbReference type="PROSITE" id="PS00086">
    <property type="entry name" value="CYTOCHROME_P450"/>
    <property type="match status" value="1"/>
</dbReference>
<dbReference type="GO" id="GO:0004497">
    <property type="term" value="F:monooxygenase activity"/>
    <property type="evidence" value="ECO:0007669"/>
    <property type="project" value="UniProtKB-KW"/>
</dbReference>
<evidence type="ECO:0000256" key="3">
    <source>
        <dbReference type="ARBA" id="ARBA00022723"/>
    </source>
</evidence>
<dbReference type="InterPro" id="IPR002403">
    <property type="entry name" value="Cyt_P450_E_grp-IV"/>
</dbReference>
<name>A0A397V5D4_9GLOM</name>
<evidence type="ECO:0000313" key="8">
    <source>
        <dbReference type="EMBL" id="RIB17252.1"/>
    </source>
</evidence>
<evidence type="ECO:0000313" key="9">
    <source>
        <dbReference type="Proteomes" id="UP000266673"/>
    </source>
</evidence>
<evidence type="ECO:0000256" key="2">
    <source>
        <dbReference type="ARBA" id="ARBA00010617"/>
    </source>
</evidence>
<dbReference type="STRING" id="44941.A0A397V5D4"/>
<comment type="similarity">
    <text evidence="2 6">Belongs to the cytochrome P450 family.</text>
</comment>
<feature type="binding site" description="axial binding residue" evidence="5">
    <location>
        <position position="443"/>
    </location>
    <ligand>
        <name>heme</name>
        <dbReference type="ChEBI" id="CHEBI:30413"/>
    </ligand>
    <ligandPart>
        <name>Fe</name>
        <dbReference type="ChEBI" id="CHEBI:18248"/>
    </ligandPart>
</feature>
<dbReference type="PANTHER" id="PTHR46206">
    <property type="entry name" value="CYTOCHROME P450"/>
    <property type="match status" value="1"/>
</dbReference>
<feature type="transmembrane region" description="Helical" evidence="7">
    <location>
        <begin position="6"/>
        <end position="27"/>
    </location>
</feature>
<dbReference type="PRINTS" id="PR00465">
    <property type="entry name" value="EP450IV"/>
</dbReference>
<dbReference type="Proteomes" id="UP000266673">
    <property type="component" value="Unassembled WGS sequence"/>
</dbReference>
<dbReference type="PANTHER" id="PTHR46206:SF7">
    <property type="entry name" value="P450, PUTATIVE (EUROFUNG)-RELATED"/>
    <property type="match status" value="1"/>
</dbReference>
<dbReference type="InterPro" id="IPR036396">
    <property type="entry name" value="Cyt_P450_sf"/>
</dbReference>
<keyword evidence="3 5" id="KW-0479">Metal-binding</keyword>
<dbReference type="GO" id="GO:0005506">
    <property type="term" value="F:iron ion binding"/>
    <property type="evidence" value="ECO:0007669"/>
    <property type="project" value="InterPro"/>
</dbReference>
<keyword evidence="7" id="KW-0812">Transmembrane</keyword>
<comment type="cofactor">
    <cofactor evidence="1 5">
        <name>heme</name>
        <dbReference type="ChEBI" id="CHEBI:30413"/>
    </cofactor>
</comment>
<dbReference type="Pfam" id="PF00067">
    <property type="entry name" value="p450"/>
    <property type="match status" value="1"/>
</dbReference>
<dbReference type="Gene3D" id="1.10.630.10">
    <property type="entry name" value="Cytochrome P450"/>
    <property type="match status" value="1"/>
</dbReference>
<dbReference type="InterPro" id="IPR001128">
    <property type="entry name" value="Cyt_P450"/>
</dbReference>
<dbReference type="GO" id="GO:0020037">
    <property type="term" value="F:heme binding"/>
    <property type="evidence" value="ECO:0007669"/>
    <property type="project" value="InterPro"/>
</dbReference>
<comment type="caution">
    <text evidence="8">The sequence shown here is derived from an EMBL/GenBank/DDBJ whole genome shotgun (WGS) entry which is preliminary data.</text>
</comment>
<organism evidence="8 9">
    <name type="scientific">Gigaspora rosea</name>
    <dbReference type="NCBI Taxonomy" id="44941"/>
    <lineage>
        <taxon>Eukaryota</taxon>
        <taxon>Fungi</taxon>
        <taxon>Fungi incertae sedis</taxon>
        <taxon>Mucoromycota</taxon>
        <taxon>Glomeromycotina</taxon>
        <taxon>Glomeromycetes</taxon>
        <taxon>Diversisporales</taxon>
        <taxon>Gigasporaceae</taxon>
        <taxon>Gigaspora</taxon>
    </lineage>
</organism>
<dbReference type="AlphaFoldDB" id="A0A397V5D4"/>
<keyword evidence="6" id="KW-0560">Oxidoreductase</keyword>
<keyword evidence="7" id="KW-1133">Transmembrane helix</keyword>
<reference evidence="8 9" key="1">
    <citation type="submission" date="2018-06" db="EMBL/GenBank/DDBJ databases">
        <title>Comparative genomics reveals the genomic features of Rhizophagus irregularis, R. cerebriforme, R. diaphanum and Gigaspora rosea, and their symbiotic lifestyle signature.</title>
        <authorList>
            <person name="Morin E."/>
            <person name="San Clemente H."/>
            <person name="Chen E.C.H."/>
            <person name="De La Providencia I."/>
            <person name="Hainaut M."/>
            <person name="Kuo A."/>
            <person name="Kohler A."/>
            <person name="Murat C."/>
            <person name="Tang N."/>
            <person name="Roy S."/>
            <person name="Loubradou J."/>
            <person name="Henrissat B."/>
            <person name="Grigoriev I.V."/>
            <person name="Corradi N."/>
            <person name="Roux C."/>
            <person name="Martin F.M."/>
        </authorList>
    </citation>
    <scope>NUCLEOTIDE SEQUENCE [LARGE SCALE GENOMIC DNA]</scope>
    <source>
        <strain evidence="8 9">DAOM 194757</strain>
    </source>
</reference>
<keyword evidence="5 6" id="KW-0349">Heme</keyword>
<dbReference type="InterPro" id="IPR017972">
    <property type="entry name" value="Cyt_P450_CS"/>
</dbReference>
<keyword evidence="6" id="KW-0503">Monooxygenase</keyword>
<evidence type="ECO:0000256" key="6">
    <source>
        <dbReference type="RuleBase" id="RU000461"/>
    </source>
</evidence>
<dbReference type="EMBL" id="QKWP01000620">
    <property type="protein sequence ID" value="RIB17252.1"/>
    <property type="molecule type" value="Genomic_DNA"/>
</dbReference>
<keyword evidence="4 5" id="KW-0408">Iron</keyword>
<dbReference type="GO" id="GO:0016705">
    <property type="term" value="F:oxidoreductase activity, acting on paired donors, with incorporation or reduction of molecular oxygen"/>
    <property type="evidence" value="ECO:0007669"/>
    <property type="project" value="InterPro"/>
</dbReference>
<evidence type="ECO:0000256" key="7">
    <source>
        <dbReference type="SAM" id="Phobius"/>
    </source>
</evidence>
<dbReference type="OrthoDB" id="1844152at2759"/>
<gene>
    <name evidence="8" type="ORF">C2G38_2187833</name>
</gene>
<evidence type="ECO:0000256" key="4">
    <source>
        <dbReference type="ARBA" id="ARBA00023004"/>
    </source>
</evidence>
<sequence>MFKILIENTYFQSLIIGLIAALVYFHLTRKRSKLNEPPIVNYRFPIIGHTLRFINDCEKLIVESREKHGEIYSLYVFGELITIVGKDSIGDLYRRENDFDFYSGPEARLVGKYIFADAFNDSNKSLKFMKDFFNVNLNNIMDQIEQNVIKGINIYIGECIEPKVFNDSHEALRNIFAFVAMNLFVGMWSYEEIFELFKNLVSSFVKAFYAPKILSFVHPWLHDQIATFSLRYISNYKQIIIKHIKLIIKKRFREKKKLGDAWIAPIDVLQFFLNDPEIAPDLDPNNVNCNMIADVIGIFILAAMSSTSYRASYALYELAKRKEDWHELYQEAQEINKQCNGNFKTCNDINKMVKLDRFIKEAFRLNADILGLPRQCVTESHYTFTNGYQIPSGRMVSVDVLELYLNEKLQGPKPKEFNPSRHNSSATKLNRNFLLFGHGKHICPGRNYAVTLTKLTLHHIMLKYNLRTKFENGVPRNHLGFFIGPAKPCESSIIFENSD</sequence>
<accession>A0A397V5D4</accession>
<keyword evidence="7" id="KW-0472">Membrane</keyword>
<protein>
    <submittedName>
        <fullName evidence="8">Cytochrome P450</fullName>
    </submittedName>
</protein>
<dbReference type="SUPFAM" id="SSF48264">
    <property type="entry name" value="Cytochrome P450"/>
    <property type="match status" value="1"/>
</dbReference>
<evidence type="ECO:0000256" key="1">
    <source>
        <dbReference type="ARBA" id="ARBA00001971"/>
    </source>
</evidence>
<evidence type="ECO:0000256" key="5">
    <source>
        <dbReference type="PIRSR" id="PIRSR602403-1"/>
    </source>
</evidence>
<keyword evidence="9" id="KW-1185">Reference proteome</keyword>
<feature type="transmembrane region" description="Helical" evidence="7">
    <location>
        <begin position="171"/>
        <end position="190"/>
    </location>
</feature>